<evidence type="ECO:0000256" key="6">
    <source>
        <dbReference type="SAM" id="Phobius"/>
    </source>
</evidence>
<dbReference type="SUPFAM" id="SSF52833">
    <property type="entry name" value="Thioredoxin-like"/>
    <property type="match status" value="1"/>
</dbReference>
<sequence length="251" mass="27362">MPKTPRENPRAARRNDSRKAEGDKVTRWIVISMVALVVVTAGVVSLFSQRGGTDEDLSALDNFPVSAPLESVVSDADDKAIVFNQGAPLKLSIWEDFQCPVCQQFEASIGGYIDELVRSGEAEVAFHTASFLGPESRRAANAGFCAADEGKFLDFHKAMYVIQSPVENSGFWNPDNLVRIGEKVGIASDSFATCVRDDAKRELVDTVAESMAKYGVEGTPTVFINGKEWKRQSPTFDLAEFKSAVEAAKTE</sequence>
<dbReference type="EMBL" id="CAEZTJ010000012">
    <property type="protein sequence ID" value="CAB4561233.1"/>
    <property type="molecule type" value="Genomic_DNA"/>
</dbReference>
<evidence type="ECO:0000313" key="8">
    <source>
        <dbReference type="EMBL" id="CAB4561233.1"/>
    </source>
</evidence>
<accession>A0A6J6DG40</accession>
<dbReference type="Gene3D" id="3.40.30.10">
    <property type="entry name" value="Glutaredoxin"/>
    <property type="match status" value="1"/>
</dbReference>
<gene>
    <name evidence="8" type="ORF">UFOPK1650_00188</name>
</gene>
<dbReference type="InterPro" id="IPR012336">
    <property type="entry name" value="Thioredoxin-like_fold"/>
</dbReference>
<keyword evidence="5" id="KW-0676">Redox-active center</keyword>
<protein>
    <submittedName>
        <fullName evidence="8">Unannotated protein</fullName>
    </submittedName>
</protein>
<feature type="domain" description="Thioredoxin-like fold" evidence="7">
    <location>
        <begin position="84"/>
        <end position="233"/>
    </location>
</feature>
<dbReference type="InterPro" id="IPR036249">
    <property type="entry name" value="Thioredoxin-like_sf"/>
</dbReference>
<comment type="similarity">
    <text evidence="1">Belongs to the thioredoxin family. DsbA subfamily.</text>
</comment>
<evidence type="ECO:0000256" key="4">
    <source>
        <dbReference type="ARBA" id="ARBA00023157"/>
    </source>
</evidence>
<dbReference type="Pfam" id="PF13462">
    <property type="entry name" value="Thioredoxin_4"/>
    <property type="match status" value="1"/>
</dbReference>
<dbReference type="PANTHER" id="PTHR13887">
    <property type="entry name" value="GLUTATHIONE S-TRANSFERASE KAPPA"/>
    <property type="match status" value="1"/>
</dbReference>
<dbReference type="PANTHER" id="PTHR13887:SF14">
    <property type="entry name" value="DISULFIDE BOND FORMATION PROTEIN D"/>
    <property type="match status" value="1"/>
</dbReference>
<evidence type="ECO:0000256" key="1">
    <source>
        <dbReference type="ARBA" id="ARBA00005791"/>
    </source>
</evidence>
<keyword evidence="4" id="KW-1015">Disulfide bond</keyword>
<feature type="transmembrane region" description="Helical" evidence="6">
    <location>
        <begin position="28"/>
        <end position="47"/>
    </location>
</feature>
<dbReference type="GO" id="GO:0016491">
    <property type="term" value="F:oxidoreductase activity"/>
    <property type="evidence" value="ECO:0007669"/>
    <property type="project" value="UniProtKB-KW"/>
</dbReference>
<keyword evidence="3" id="KW-0560">Oxidoreductase</keyword>
<dbReference type="AlphaFoldDB" id="A0A6J6DG40"/>
<keyword evidence="6" id="KW-0812">Transmembrane</keyword>
<evidence type="ECO:0000256" key="3">
    <source>
        <dbReference type="ARBA" id="ARBA00023002"/>
    </source>
</evidence>
<keyword evidence="6" id="KW-1133">Transmembrane helix</keyword>
<keyword evidence="6" id="KW-0472">Membrane</keyword>
<evidence type="ECO:0000256" key="2">
    <source>
        <dbReference type="ARBA" id="ARBA00022729"/>
    </source>
</evidence>
<proteinExistence type="inferred from homology"/>
<keyword evidence="2" id="KW-0732">Signal</keyword>
<dbReference type="CDD" id="cd02972">
    <property type="entry name" value="DsbA_family"/>
    <property type="match status" value="1"/>
</dbReference>
<reference evidence="8" key="1">
    <citation type="submission" date="2020-05" db="EMBL/GenBank/DDBJ databases">
        <authorList>
            <person name="Chiriac C."/>
            <person name="Salcher M."/>
            <person name="Ghai R."/>
            <person name="Kavagutti S V."/>
        </authorList>
    </citation>
    <scope>NUCLEOTIDE SEQUENCE</scope>
</reference>
<name>A0A6J6DG40_9ZZZZ</name>
<evidence type="ECO:0000259" key="7">
    <source>
        <dbReference type="Pfam" id="PF13462"/>
    </source>
</evidence>
<evidence type="ECO:0000256" key="5">
    <source>
        <dbReference type="ARBA" id="ARBA00023284"/>
    </source>
</evidence>
<organism evidence="8">
    <name type="scientific">freshwater metagenome</name>
    <dbReference type="NCBI Taxonomy" id="449393"/>
    <lineage>
        <taxon>unclassified sequences</taxon>
        <taxon>metagenomes</taxon>
        <taxon>ecological metagenomes</taxon>
    </lineage>
</organism>